<organism evidence="1 2">
    <name type="scientific">Streptomyces solicathayae</name>
    <dbReference type="NCBI Taxonomy" id="3081768"/>
    <lineage>
        <taxon>Bacteria</taxon>
        <taxon>Bacillati</taxon>
        <taxon>Actinomycetota</taxon>
        <taxon>Actinomycetes</taxon>
        <taxon>Kitasatosporales</taxon>
        <taxon>Streptomycetaceae</taxon>
        <taxon>Streptomyces</taxon>
    </lineage>
</organism>
<name>A0ABZ0LTY7_9ACTN</name>
<keyword evidence="2" id="KW-1185">Reference proteome</keyword>
<protein>
    <recommendedName>
        <fullName evidence="3">Immunity protein 52 domain-containing protein</fullName>
    </recommendedName>
</protein>
<evidence type="ECO:0000313" key="1">
    <source>
        <dbReference type="EMBL" id="WOX22800.1"/>
    </source>
</evidence>
<proteinExistence type="predicted"/>
<gene>
    <name evidence="1" type="ORF">R2D22_15895</name>
</gene>
<dbReference type="RefSeq" id="WP_318104082.1">
    <property type="nucleotide sequence ID" value="NZ_CP137573.1"/>
</dbReference>
<sequence length="240" mass="25623">MERLVRVAWGPRQESVEAVAGRWKQTLDGLAALLPDAGSGTETNGLWTWQHVHVSGPATELRPDGESLLTALRAEQEADGWSDRTGYGLALVIEGKPGWKIDITSRAGGSPEFLLQTMGIRITSPDEVATPDAELLTALVEAWDPDYGGAFDDDLLDALEDDAGFVVGEPSVGWIGHLSARRAALVPDDLPAARRELPGGGVVLGIAPQDDTEAVVQAYVRLRDAGALAPLPRPMDRPHL</sequence>
<dbReference type="EMBL" id="CP137573">
    <property type="protein sequence ID" value="WOX22800.1"/>
    <property type="molecule type" value="Genomic_DNA"/>
</dbReference>
<evidence type="ECO:0008006" key="3">
    <source>
        <dbReference type="Google" id="ProtNLM"/>
    </source>
</evidence>
<reference evidence="1 2" key="1">
    <citation type="submission" date="2023-10" db="EMBL/GenBank/DDBJ databases">
        <title>The genome sequence of Streptomyces sp. HUAS YS2.</title>
        <authorList>
            <person name="Mo P."/>
        </authorList>
    </citation>
    <scope>NUCLEOTIDE SEQUENCE [LARGE SCALE GENOMIC DNA]</scope>
    <source>
        <strain evidence="1 2">HUAS YS2</strain>
    </source>
</reference>
<accession>A0ABZ0LTY7</accession>
<dbReference type="Proteomes" id="UP001301731">
    <property type="component" value="Chromosome"/>
</dbReference>
<evidence type="ECO:0000313" key="2">
    <source>
        <dbReference type="Proteomes" id="UP001301731"/>
    </source>
</evidence>